<dbReference type="InterPro" id="IPR031309">
    <property type="entry name" value="Ribosomal_uL5_C"/>
</dbReference>
<evidence type="ECO:0000313" key="8">
    <source>
        <dbReference type="EMBL" id="KAJ5524410.1"/>
    </source>
</evidence>
<proteinExistence type="inferred from homology"/>
<accession>A0AAD6CJ85</accession>
<feature type="compositionally biased region" description="Low complexity" evidence="5">
    <location>
        <begin position="97"/>
        <end position="113"/>
    </location>
</feature>
<comment type="similarity">
    <text evidence="1">Belongs to the universal ribosomal protein uL5 family.</text>
</comment>
<evidence type="ECO:0000259" key="7">
    <source>
        <dbReference type="Pfam" id="PF00673"/>
    </source>
</evidence>
<keyword evidence="3" id="KW-0687">Ribonucleoprotein</keyword>
<comment type="caution">
    <text evidence="8">The sequence shown here is derived from an EMBL/GenBank/DDBJ whole genome shotgun (WGS) entry which is preliminary data.</text>
</comment>
<dbReference type="Pfam" id="PF00281">
    <property type="entry name" value="Ribosomal_L5"/>
    <property type="match status" value="1"/>
</dbReference>
<dbReference type="Proteomes" id="UP001220324">
    <property type="component" value="Unassembled WGS sequence"/>
</dbReference>
<protein>
    <recommendedName>
        <fullName evidence="4">Large ribosomal subunit protein uL5m</fullName>
    </recommendedName>
</protein>
<dbReference type="InterPro" id="IPR031310">
    <property type="entry name" value="Ribosomal_uL5_N"/>
</dbReference>
<dbReference type="GO" id="GO:0005840">
    <property type="term" value="C:ribosome"/>
    <property type="evidence" value="ECO:0007669"/>
    <property type="project" value="UniProtKB-KW"/>
</dbReference>
<feature type="domain" description="Large ribosomal subunit protein uL5 C-terminal" evidence="7">
    <location>
        <begin position="254"/>
        <end position="352"/>
    </location>
</feature>
<keyword evidence="9" id="KW-1185">Reference proteome</keyword>
<reference evidence="8 9" key="1">
    <citation type="journal article" date="2023" name="IMA Fungus">
        <title>Comparative genomic study of the Penicillium genus elucidates a diverse pangenome and 15 lateral gene transfer events.</title>
        <authorList>
            <person name="Petersen C."/>
            <person name="Sorensen T."/>
            <person name="Nielsen M.R."/>
            <person name="Sondergaard T.E."/>
            <person name="Sorensen J.L."/>
            <person name="Fitzpatrick D.A."/>
            <person name="Frisvad J.C."/>
            <person name="Nielsen K.L."/>
        </authorList>
    </citation>
    <scope>NUCLEOTIDE SEQUENCE [LARGE SCALE GENOMIC DNA]</scope>
    <source>
        <strain evidence="8 9">IBT 35679</strain>
    </source>
</reference>
<dbReference type="SUPFAM" id="SSF55282">
    <property type="entry name" value="RL5-like"/>
    <property type="match status" value="1"/>
</dbReference>
<dbReference type="AlphaFoldDB" id="A0AAD6CJ85"/>
<dbReference type="GO" id="GO:1990904">
    <property type="term" value="C:ribonucleoprotein complex"/>
    <property type="evidence" value="ECO:0007669"/>
    <property type="project" value="UniProtKB-KW"/>
</dbReference>
<evidence type="ECO:0000313" key="9">
    <source>
        <dbReference type="Proteomes" id="UP001220324"/>
    </source>
</evidence>
<dbReference type="InterPro" id="IPR002132">
    <property type="entry name" value="Ribosomal_uL5"/>
</dbReference>
<feature type="domain" description="Large ribosomal subunit protein uL5 N-terminal" evidence="6">
    <location>
        <begin position="194"/>
        <end position="247"/>
    </location>
</feature>
<evidence type="ECO:0000256" key="2">
    <source>
        <dbReference type="ARBA" id="ARBA00022980"/>
    </source>
</evidence>
<dbReference type="Gene3D" id="3.30.1440.10">
    <property type="match status" value="1"/>
</dbReference>
<dbReference type="GO" id="GO:0003735">
    <property type="term" value="F:structural constituent of ribosome"/>
    <property type="evidence" value="ECO:0007669"/>
    <property type="project" value="InterPro"/>
</dbReference>
<feature type="compositionally biased region" description="Polar residues" evidence="5">
    <location>
        <begin position="76"/>
        <end position="85"/>
    </location>
</feature>
<keyword evidence="2" id="KW-0689">Ribosomal protein</keyword>
<name>A0AAD6CJ85_9EURO</name>
<dbReference type="InterPro" id="IPR022803">
    <property type="entry name" value="Ribosomal_uL5_dom_sf"/>
</dbReference>
<evidence type="ECO:0000256" key="3">
    <source>
        <dbReference type="ARBA" id="ARBA00023274"/>
    </source>
</evidence>
<dbReference type="GO" id="GO:0006412">
    <property type="term" value="P:translation"/>
    <property type="evidence" value="ECO:0007669"/>
    <property type="project" value="InterPro"/>
</dbReference>
<gene>
    <name evidence="8" type="ORF">N7494_011060</name>
</gene>
<dbReference type="PANTHER" id="PTHR11994">
    <property type="entry name" value="60S RIBOSOMAL PROTEIN L11-RELATED"/>
    <property type="match status" value="1"/>
</dbReference>
<evidence type="ECO:0000256" key="5">
    <source>
        <dbReference type="SAM" id="MobiDB-lite"/>
    </source>
</evidence>
<organism evidence="8 9">
    <name type="scientific">Penicillium frequentans</name>
    <dbReference type="NCBI Taxonomy" id="3151616"/>
    <lineage>
        <taxon>Eukaryota</taxon>
        <taxon>Fungi</taxon>
        <taxon>Dikarya</taxon>
        <taxon>Ascomycota</taxon>
        <taxon>Pezizomycotina</taxon>
        <taxon>Eurotiomycetes</taxon>
        <taxon>Eurotiomycetidae</taxon>
        <taxon>Eurotiales</taxon>
        <taxon>Aspergillaceae</taxon>
        <taxon>Penicillium</taxon>
    </lineage>
</organism>
<evidence type="ECO:0000259" key="6">
    <source>
        <dbReference type="Pfam" id="PF00281"/>
    </source>
</evidence>
<dbReference type="EMBL" id="JAQIZZ010000008">
    <property type="protein sequence ID" value="KAJ5524410.1"/>
    <property type="molecule type" value="Genomic_DNA"/>
</dbReference>
<sequence>MAAREPSRYLTRALPRAFAPSARSQAFLGRRNVSDEAPVRRLSDLETESSLMTAVSEDAAKSFDPIARSKSRKTQLPRSRLTNPKFQLPIPFPEVQSRSSSPSPTASPSDPSSRLFVPGPFALPRAEQTYNSTIASDILTLCYVHTPPGFTPPPKAPRLREWDDSSPYHKNRPLRGPRGGDVLRLIRKPIKFNNIPKIERITIHSYVKQAAQDNSAWLHVAGMAVQAISNVRVETYKSKASVATWSIAPGRDTVAVKAELQGETMYHFLGKLIDVVLPRIKDWPGVKGSSGDSSGNITFGLEPENVAMFPEIEINYDMYPPKMIPGCHITLHTTAKADKDARLLLSAMGVPFYGKIIH</sequence>
<evidence type="ECO:0000256" key="4">
    <source>
        <dbReference type="ARBA" id="ARBA00040368"/>
    </source>
</evidence>
<feature type="region of interest" description="Disordered" evidence="5">
    <location>
        <begin position="44"/>
        <end position="118"/>
    </location>
</feature>
<dbReference type="Pfam" id="PF00673">
    <property type="entry name" value="Ribosomal_L5_C"/>
    <property type="match status" value="1"/>
</dbReference>
<evidence type="ECO:0000256" key="1">
    <source>
        <dbReference type="ARBA" id="ARBA00008553"/>
    </source>
</evidence>
<dbReference type="FunFam" id="3.30.1440.10:FF:000001">
    <property type="entry name" value="50S ribosomal protein L5"/>
    <property type="match status" value="1"/>
</dbReference>